<accession>A0A1Z8JPB7</accession>
<dbReference type="AlphaFoldDB" id="A0A1Z8JPB7"/>
<gene>
    <name evidence="2" type="ORF">CAS74_002125</name>
</gene>
<dbReference type="EMBL" id="NHMM01000003">
    <property type="protein sequence ID" value="OUT22401.1"/>
    <property type="molecule type" value="Genomic_DNA"/>
</dbReference>
<feature type="region of interest" description="Disordered" evidence="1">
    <location>
        <begin position="114"/>
        <end position="133"/>
    </location>
</feature>
<evidence type="ECO:0000256" key="1">
    <source>
        <dbReference type="SAM" id="MobiDB-lite"/>
    </source>
</evidence>
<reference evidence="2 3" key="1">
    <citation type="submission" date="2017-05" db="EMBL/GenBank/DDBJ databases">
        <title>The Genome Sequence of Candida krusei Ckrusei653.</title>
        <authorList>
            <person name="Cuomo C."/>
            <person name="Forche A."/>
            <person name="Young S."/>
            <person name="Abouelleil A."/>
            <person name="Cao P."/>
            <person name="Chapman S."/>
            <person name="Cusick C."/>
            <person name="Shea T."/>
            <person name="Nusbaum C."/>
            <person name="Birren B."/>
        </authorList>
    </citation>
    <scope>NUCLEOTIDE SEQUENCE [LARGE SCALE GENOMIC DNA]</scope>
    <source>
        <strain evidence="2 3">Ckrusei653</strain>
    </source>
</reference>
<evidence type="ECO:0000313" key="2">
    <source>
        <dbReference type="EMBL" id="OUT22401.1"/>
    </source>
</evidence>
<dbReference type="Proteomes" id="UP000195871">
    <property type="component" value="Unassembled WGS sequence"/>
</dbReference>
<sequence length="219" mass="24291">MSIIINNNASILDKEQHLNIYDRERRISVVEQMENIEGIGESLSKVISYEADESENDEESNYTTFVPIVSTDNYDSVTILLIKIYIQIMSSNTPLTNASDLHLKALKNANANSTSSLHNLNKSKTPTPNQTPKSSIANIPSMMNLYQSHSNQGSGVSLAHSNTGVYTNGVGMVQKGTVAHHEDPYVYYPNDSKDEDVFEINWSPQVSSDNQTPGFNTKM</sequence>
<comment type="caution">
    <text evidence="2">The sequence shown here is derived from an EMBL/GenBank/DDBJ whole genome shotgun (WGS) entry which is preliminary data.</text>
</comment>
<evidence type="ECO:0000313" key="3">
    <source>
        <dbReference type="Proteomes" id="UP000195871"/>
    </source>
</evidence>
<organism evidence="2 3">
    <name type="scientific">Pichia kudriavzevii</name>
    <name type="common">Yeast</name>
    <name type="synonym">Issatchenkia orientalis</name>
    <dbReference type="NCBI Taxonomy" id="4909"/>
    <lineage>
        <taxon>Eukaryota</taxon>
        <taxon>Fungi</taxon>
        <taxon>Dikarya</taxon>
        <taxon>Ascomycota</taxon>
        <taxon>Saccharomycotina</taxon>
        <taxon>Pichiomycetes</taxon>
        <taxon>Pichiales</taxon>
        <taxon>Pichiaceae</taxon>
        <taxon>Pichia</taxon>
    </lineage>
</organism>
<protein>
    <submittedName>
        <fullName evidence="2">Uncharacterized protein</fullName>
    </submittedName>
</protein>
<proteinExistence type="predicted"/>
<name>A0A1Z8JPB7_PICKU</name>